<dbReference type="Gene3D" id="1.20.1250.20">
    <property type="entry name" value="MFS general substrate transporter like domains"/>
    <property type="match status" value="2"/>
</dbReference>
<feature type="domain" description="Major facilitator superfamily (MFS) profile" evidence="7">
    <location>
        <begin position="1"/>
        <end position="369"/>
    </location>
</feature>
<feature type="transmembrane region" description="Helical" evidence="6">
    <location>
        <begin position="168"/>
        <end position="191"/>
    </location>
</feature>
<gene>
    <name evidence="8" type="ORF">IV88_GL000580</name>
</gene>
<dbReference type="InterPro" id="IPR036259">
    <property type="entry name" value="MFS_trans_sf"/>
</dbReference>
<dbReference type="PANTHER" id="PTHR42718:SF9">
    <property type="entry name" value="MAJOR FACILITATOR SUPERFAMILY MULTIDRUG TRANSPORTER MFSC"/>
    <property type="match status" value="1"/>
</dbReference>
<evidence type="ECO:0000256" key="2">
    <source>
        <dbReference type="ARBA" id="ARBA00022448"/>
    </source>
</evidence>
<evidence type="ECO:0000256" key="3">
    <source>
        <dbReference type="ARBA" id="ARBA00022692"/>
    </source>
</evidence>
<dbReference type="PROSITE" id="PS50850">
    <property type="entry name" value="MFS"/>
    <property type="match status" value="1"/>
</dbReference>
<dbReference type="InterPro" id="IPR020846">
    <property type="entry name" value="MFS_dom"/>
</dbReference>
<dbReference type="PATRIC" id="fig|480391.4.peg.588"/>
<feature type="transmembrane region" description="Helical" evidence="6">
    <location>
        <begin position="129"/>
        <end position="147"/>
    </location>
</feature>
<keyword evidence="9" id="KW-1185">Reference proteome</keyword>
<dbReference type="AlphaFoldDB" id="A0A0R2NGJ5"/>
<protein>
    <submittedName>
        <fullName evidence="8">Efflux pump antibiotic resistance protein</fullName>
    </submittedName>
</protein>
<dbReference type="SUPFAM" id="SSF103473">
    <property type="entry name" value="MFS general substrate transporter"/>
    <property type="match status" value="1"/>
</dbReference>
<comment type="subcellular location">
    <subcellularLocation>
        <location evidence="1">Cell membrane</location>
        <topology evidence="1">Multi-pass membrane protein</topology>
    </subcellularLocation>
</comment>
<dbReference type="PANTHER" id="PTHR42718">
    <property type="entry name" value="MAJOR FACILITATOR SUPERFAMILY MULTIDRUG TRANSPORTER MFSC"/>
    <property type="match status" value="1"/>
</dbReference>
<keyword evidence="5 6" id="KW-0472">Membrane</keyword>
<sequence length="372" mass="40219">MLMVARVIQAIGAAATLSNSFGLISQIFPDKNRGRAMGFNTMFISAGFIAGPALGGLLLQYFYWNSIFMINIPIGIVAIIMSYFFLPKEKVGKMAKGFDWTGSILLFVIVAGFISYLEIGQNSGFGSPIMLLGILVIVILAIAFWYWERRHTAPILDFGLFKNISFTISLVAGVMVMIANSFFDIVFPFYLQDILNWSVGVAGLMMIAFPVVMAIFAPIGGALGDKVNRNLITIVGAILLILSQLMYTTFGLTTSVWLMLLATTINGIGTAFFVSNNTTLIMANVSGEQAGVAGAVQSLLTNLGQVLGVVFANISLYTTMSAKAGHRVNTIPIKHPDWFVDGMHVAFIVTTVLLVIALLIALRRNAKGFGVK</sequence>
<dbReference type="PRINTS" id="PR01036">
    <property type="entry name" value="TCRTETB"/>
</dbReference>
<keyword evidence="4 6" id="KW-1133">Transmembrane helix</keyword>
<comment type="caution">
    <text evidence="8">The sequence shown here is derived from an EMBL/GenBank/DDBJ whole genome shotgun (WGS) entry which is preliminary data.</text>
</comment>
<dbReference type="GO" id="GO:0005886">
    <property type="term" value="C:plasma membrane"/>
    <property type="evidence" value="ECO:0007669"/>
    <property type="project" value="UniProtKB-SubCell"/>
</dbReference>
<feature type="transmembrane region" description="Helical" evidence="6">
    <location>
        <begin position="197"/>
        <end position="219"/>
    </location>
</feature>
<reference evidence="8 9" key="1">
    <citation type="journal article" date="2015" name="Genome Announc.">
        <title>Expanding the biotechnology potential of lactobacilli through comparative genomics of 213 strains and associated genera.</title>
        <authorList>
            <person name="Sun Z."/>
            <person name="Harris H.M."/>
            <person name="McCann A."/>
            <person name="Guo C."/>
            <person name="Argimon S."/>
            <person name="Zhang W."/>
            <person name="Yang X."/>
            <person name="Jeffery I.B."/>
            <person name="Cooney J.C."/>
            <person name="Kagawa T.F."/>
            <person name="Liu W."/>
            <person name="Song Y."/>
            <person name="Salvetti E."/>
            <person name="Wrobel A."/>
            <person name="Rasinkangas P."/>
            <person name="Parkhill J."/>
            <person name="Rea M.C."/>
            <person name="O'Sullivan O."/>
            <person name="Ritari J."/>
            <person name="Douillard F.P."/>
            <person name="Paul Ross R."/>
            <person name="Yang R."/>
            <person name="Briner A.E."/>
            <person name="Felis G.E."/>
            <person name="de Vos W.M."/>
            <person name="Barrangou R."/>
            <person name="Klaenhammer T.R."/>
            <person name="Caufield P.W."/>
            <person name="Cui Y."/>
            <person name="Zhang H."/>
            <person name="O'Toole P.W."/>
        </authorList>
    </citation>
    <scope>NUCLEOTIDE SEQUENCE [LARGE SCALE GENOMIC DNA]</scope>
    <source>
        <strain evidence="8 9">DSM 23026</strain>
    </source>
</reference>
<feature type="transmembrane region" description="Helical" evidence="6">
    <location>
        <begin position="256"/>
        <end position="274"/>
    </location>
</feature>
<dbReference type="Pfam" id="PF07690">
    <property type="entry name" value="MFS_1"/>
    <property type="match status" value="2"/>
</dbReference>
<feature type="transmembrane region" description="Helical" evidence="6">
    <location>
        <begin position="295"/>
        <end position="318"/>
    </location>
</feature>
<dbReference type="Proteomes" id="UP000051249">
    <property type="component" value="Unassembled WGS sequence"/>
</dbReference>
<proteinExistence type="predicted"/>
<evidence type="ECO:0000259" key="7">
    <source>
        <dbReference type="PROSITE" id="PS50850"/>
    </source>
</evidence>
<feature type="transmembrane region" description="Helical" evidence="6">
    <location>
        <begin position="36"/>
        <end position="55"/>
    </location>
</feature>
<feature type="transmembrane region" description="Helical" evidence="6">
    <location>
        <begin position="231"/>
        <end position="250"/>
    </location>
</feature>
<feature type="transmembrane region" description="Helical" evidence="6">
    <location>
        <begin position="338"/>
        <end position="362"/>
    </location>
</feature>
<organism evidence="8 9">
    <name type="scientific">Pediococcus argentinicus</name>
    <dbReference type="NCBI Taxonomy" id="480391"/>
    <lineage>
        <taxon>Bacteria</taxon>
        <taxon>Bacillati</taxon>
        <taxon>Bacillota</taxon>
        <taxon>Bacilli</taxon>
        <taxon>Lactobacillales</taxon>
        <taxon>Lactobacillaceae</taxon>
        <taxon>Pediococcus</taxon>
    </lineage>
</organism>
<keyword evidence="2" id="KW-0813">Transport</keyword>
<evidence type="ECO:0000313" key="8">
    <source>
        <dbReference type="EMBL" id="KRO24916.1"/>
    </source>
</evidence>
<dbReference type="CDD" id="cd17321">
    <property type="entry name" value="MFS_MMR_MDR_like"/>
    <property type="match status" value="1"/>
</dbReference>
<feature type="transmembrane region" description="Helical" evidence="6">
    <location>
        <begin position="98"/>
        <end position="117"/>
    </location>
</feature>
<name>A0A0R2NGJ5_9LACO</name>
<evidence type="ECO:0000256" key="4">
    <source>
        <dbReference type="ARBA" id="ARBA00022989"/>
    </source>
</evidence>
<keyword evidence="3 6" id="KW-0812">Transmembrane</keyword>
<evidence type="ECO:0000256" key="5">
    <source>
        <dbReference type="ARBA" id="ARBA00023136"/>
    </source>
</evidence>
<dbReference type="InterPro" id="IPR011701">
    <property type="entry name" value="MFS"/>
</dbReference>
<evidence type="ECO:0000256" key="1">
    <source>
        <dbReference type="ARBA" id="ARBA00004651"/>
    </source>
</evidence>
<dbReference type="GO" id="GO:0022857">
    <property type="term" value="F:transmembrane transporter activity"/>
    <property type="evidence" value="ECO:0007669"/>
    <property type="project" value="InterPro"/>
</dbReference>
<dbReference type="EMBL" id="JQCQ01000019">
    <property type="protein sequence ID" value="KRO24916.1"/>
    <property type="molecule type" value="Genomic_DNA"/>
</dbReference>
<accession>A0A0R2NGJ5</accession>
<feature type="transmembrane region" description="Helical" evidence="6">
    <location>
        <begin position="61"/>
        <end position="86"/>
    </location>
</feature>
<evidence type="ECO:0000313" key="9">
    <source>
        <dbReference type="Proteomes" id="UP000051249"/>
    </source>
</evidence>
<evidence type="ECO:0000256" key="6">
    <source>
        <dbReference type="SAM" id="Phobius"/>
    </source>
</evidence>